<reference evidence="1 2" key="1">
    <citation type="submission" date="2024-02" db="EMBL/GenBank/DDBJ databases">
        <title>Bacterial strain from lacustrine sediment.</title>
        <authorList>
            <person name="Petit C."/>
            <person name="Fadhlaoui K."/>
        </authorList>
    </citation>
    <scope>NUCLEOTIDE SEQUENCE [LARGE SCALE GENOMIC DNA]</scope>
    <source>
        <strain evidence="1 2">IPX-CK</strain>
    </source>
</reference>
<accession>A0ABZ3EZW5</accession>
<dbReference type="RefSeq" id="WP_342759409.1">
    <property type="nucleotide sequence ID" value="NZ_CP146256.1"/>
</dbReference>
<organism evidence="1 2">
    <name type="scientific">Kineothrix sedimenti</name>
    <dbReference type="NCBI Taxonomy" id="3123317"/>
    <lineage>
        <taxon>Bacteria</taxon>
        <taxon>Bacillati</taxon>
        <taxon>Bacillota</taxon>
        <taxon>Clostridia</taxon>
        <taxon>Lachnospirales</taxon>
        <taxon>Lachnospiraceae</taxon>
        <taxon>Kineothrix</taxon>
    </lineage>
</organism>
<dbReference type="EMBL" id="CP146256">
    <property type="protein sequence ID" value="XAH75833.1"/>
    <property type="molecule type" value="Genomic_DNA"/>
</dbReference>
<name>A0ABZ3EZW5_9FIRM</name>
<dbReference type="Proteomes" id="UP001451571">
    <property type="component" value="Chromosome"/>
</dbReference>
<proteinExistence type="predicted"/>
<protein>
    <submittedName>
        <fullName evidence="1">Uncharacterized protein</fullName>
    </submittedName>
</protein>
<evidence type="ECO:0000313" key="1">
    <source>
        <dbReference type="EMBL" id="XAH75833.1"/>
    </source>
</evidence>
<keyword evidence="2" id="KW-1185">Reference proteome</keyword>
<sequence length="157" mass="18049">MIEINMDEKVTVRNIAPWSVGFPNMVGRGDTTIAPNGTTRIKRDELSDQISAGNKLLTGLDSYGSHATIYIEDSDTRRYFEFDSEDGKRTQSVISKDKIQKWFELKTLSAFEKNIKENVKTRAEKAYLLKSIDDLKLDSYEKIQFCKDYCKFTLRGN</sequence>
<gene>
    <name evidence="1" type="ORF">V6984_08785</name>
</gene>
<evidence type="ECO:0000313" key="2">
    <source>
        <dbReference type="Proteomes" id="UP001451571"/>
    </source>
</evidence>